<comment type="caution">
    <text evidence="1">The sequence shown here is derived from an EMBL/GenBank/DDBJ whole genome shotgun (WGS) entry which is preliminary data.</text>
</comment>
<evidence type="ECO:0000313" key="1">
    <source>
        <dbReference type="EMBL" id="KAK5980982.1"/>
    </source>
</evidence>
<protein>
    <submittedName>
        <fullName evidence="1">Uncharacterized protein</fullName>
    </submittedName>
</protein>
<keyword evidence="2" id="KW-1185">Reference proteome</keyword>
<dbReference type="EMBL" id="WIXE01006784">
    <property type="protein sequence ID" value="KAK5980982.1"/>
    <property type="molecule type" value="Genomic_DNA"/>
</dbReference>
<dbReference type="Proteomes" id="UP001331761">
    <property type="component" value="Unassembled WGS sequence"/>
</dbReference>
<accession>A0AAN8FU20</accession>
<name>A0AAN8FU20_TRICO</name>
<feature type="non-terminal residue" evidence="1">
    <location>
        <position position="1"/>
    </location>
</feature>
<sequence length="101" mass="12108">SIIPLGLPSRTPFFLHLNSSDVEKNRNRSFFPLWPLLHQWMMLYDLNTWNVRRPQSSVFLIWNIIEKDTVCSTKEDQRFKSFQSTNFDLWNIGVHIITRRA</sequence>
<reference evidence="1 2" key="1">
    <citation type="submission" date="2019-10" db="EMBL/GenBank/DDBJ databases">
        <title>Assembly and Annotation for the nematode Trichostrongylus colubriformis.</title>
        <authorList>
            <person name="Martin J."/>
        </authorList>
    </citation>
    <scope>NUCLEOTIDE SEQUENCE [LARGE SCALE GENOMIC DNA]</scope>
    <source>
        <strain evidence="1">G859</strain>
        <tissue evidence="1">Whole worm</tissue>
    </source>
</reference>
<proteinExistence type="predicted"/>
<organism evidence="1 2">
    <name type="scientific">Trichostrongylus colubriformis</name>
    <name type="common">Black scour worm</name>
    <dbReference type="NCBI Taxonomy" id="6319"/>
    <lineage>
        <taxon>Eukaryota</taxon>
        <taxon>Metazoa</taxon>
        <taxon>Ecdysozoa</taxon>
        <taxon>Nematoda</taxon>
        <taxon>Chromadorea</taxon>
        <taxon>Rhabditida</taxon>
        <taxon>Rhabditina</taxon>
        <taxon>Rhabditomorpha</taxon>
        <taxon>Strongyloidea</taxon>
        <taxon>Trichostrongylidae</taxon>
        <taxon>Trichostrongylus</taxon>
    </lineage>
</organism>
<evidence type="ECO:0000313" key="2">
    <source>
        <dbReference type="Proteomes" id="UP001331761"/>
    </source>
</evidence>
<gene>
    <name evidence="1" type="ORF">GCK32_002904</name>
</gene>
<dbReference type="AlphaFoldDB" id="A0AAN8FU20"/>